<dbReference type="AlphaFoldDB" id="A0A3N1GPQ4"/>
<proteinExistence type="predicted"/>
<protein>
    <submittedName>
        <fullName evidence="2">Uncharacterized protein</fullName>
    </submittedName>
</protein>
<sequence>MENPATLVWAVRLLAAEAVALAVLAAYLMVLVVTADPGSLAVAISLAVMTALGAAAVLLVARALAGRSARARGPAIVVQLFLIASGGFLLQTGPAWAGALTMLLGIGVALLCLMPTTTRALGLD</sequence>
<evidence type="ECO:0000313" key="3">
    <source>
        <dbReference type="Proteomes" id="UP000271683"/>
    </source>
</evidence>
<dbReference type="Proteomes" id="UP000271683">
    <property type="component" value="Unassembled WGS sequence"/>
</dbReference>
<keyword evidence="1" id="KW-1133">Transmembrane helix</keyword>
<dbReference type="EMBL" id="RJKL01000001">
    <property type="protein sequence ID" value="ROP32211.1"/>
    <property type="molecule type" value="Genomic_DNA"/>
</dbReference>
<feature type="transmembrane region" description="Helical" evidence="1">
    <location>
        <begin position="73"/>
        <end position="90"/>
    </location>
</feature>
<feature type="transmembrane region" description="Helical" evidence="1">
    <location>
        <begin position="96"/>
        <end position="114"/>
    </location>
</feature>
<feature type="transmembrane region" description="Helical" evidence="1">
    <location>
        <begin position="39"/>
        <end position="61"/>
    </location>
</feature>
<feature type="transmembrane region" description="Helical" evidence="1">
    <location>
        <begin position="7"/>
        <end position="33"/>
    </location>
</feature>
<keyword evidence="1" id="KW-0472">Membrane</keyword>
<keyword evidence="1" id="KW-0812">Transmembrane</keyword>
<gene>
    <name evidence="2" type="ORF">EDD30_5147</name>
</gene>
<comment type="caution">
    <text evidence="2">The sequence shown here is derived from an EMBL/GenBank/DDBJ whole genome shotgun (WGS) entry which is preliminary data.</text>
</comment>
<reference evidence="2 3" key="1">
    <citation type="submission" date="2018-11" db="EMBL/GenBank/DDBJ databases">
        <title>Sequencing the genomes of 1000 actinobacteria strains.</title>
        <authorList>
            <person name="Klenk H.-P."/>
        </authorList>
    </citation>
    <scope>NUCLEOTIDE SEQUENCE [LARGE SCALE GENOMIC DNA]</scope>
    <source>
        <strain evidence="2 3">DSM 43634</strain>
    </source>
</reference>
<accession>A0A3N1GPQ4</accession>
<organism evidence="2 3">
    <name type="scientific">Couchioplanes caeruleus</name>
    <dbReference type="NCBI Taxonomy" id="56438"/>
    <lineage>
        <taxon>Bacteria</taxon>
        <taxon>Bacillati</taxon>
        <taxon>Actinomycetota</taxon>
        <taxon>Actinomycetes</taxon>
        <taxon>Micromonosporales</taxon>
        <taxon>Micromonosporaceae</taxon>
        <taxon>Couchioplanes</taxon>
    </lineage>
</organism>
<evidence type="ECO:0000313" key="2">
    <source>
        <dbReference type="EMBL" id="ROP32211.1"/>
    </source>
</evidence>
<evidence type="ECO:0000256" key="1">
    <source>
        <dbReference type="SAM" id="Phobius"/>
    </source>
</evidence>
<name>A0A3N1GPQ4_9ACTN</name>